<evidence type="ECO:0000256" key="3">
    <source>
        <dbReference type="ARBA" id="ARBA00022679"/>
    </source>
</evidence>
<dbReference type="RefSeq" id="WP_103552886.1">
    <property type="nucleotide sequence ID" value="NZ_KZ626920.1"/>
</dbReference>
<dbReference type="GO" id="GO:0004659">
    <property type="term" value="F:prenyltransferase activity"/>
    <property type="evidence" value="ECO:0007669"/>
    <property type="project" value="UniProtKB-KW"/>
</dbReference>
<gene>
    <name evidence="4" type="ORF">CW362_30750</name>
</gene>
<evidence type="ECO:0000313" key="4">
    <source>
        <dbReference type="EMBL" id="PKT69238.1"/>
    </source>
</evidence>
<comment type="similarity">
    <text evidence="1">Belongs to the aromatic prenyltransferase family.</text>
</comment>
<dbReference type="SUPFAM" id="SSF143492">
    <property type="entry name" value="Prenyltransferase-like"/>
    <property type="match status" value="1"/>
</dbReference>
<dbReference type="InterPro" id="IPR020965">
    <property type="entry name" value="Prenyltransferase_CloQ"/>
</dbReference>
<dbReference type="InterPro" id="IPR033964">
    <property type="entry name" value="ABBA"/>
</dbReference>
<keyword evidence="5" id="KW-1185">Reference proteome</keyword>
<comment type="caution">
    <text evidence="4">The sequence shown here is derived from an EMBL/GenBank/DDBJ whole genome shotgun (WGS) entry which is preliminary data.</text>
</comment>
<dbReference type="SFLD" id="SFLDG01163">
    <property type="entry name" value="II"/>
    <property type="match status" value="1"/>
</dbReference>
<accession>A0A2I0SH36</accession>
<evidence type="ECO:0000256" key="1">
    <source>
        <dbReference type="ARBA" id="ARBA00005368"/>
    </source>
</evidence>
<evidence type="ECO:0000313" key="5">
    <source>
        <dbReference type="Proteomes" id="UP000236178"/>
    </source>
</evidence>
<dbReference type="OrthoDB" id="4515750at2"/>
<dbReference type="Pfam" id="PF11468">
    <property type="entry name" value="PTase_Orf2"/>
    <property type="match status" value="1"/>
</dbReference>
<dbReference type="Proteomes" id="UP000236178">
    <property type="component" value="Unassembled WGS sequence"/>
</dbReference>
<keyword evidence="3 4" id="KW-0808">Transferase</keyword>
<dbReference type="InterPro" id="IPR036239">
    <property type="entry name" value="PrenylTrfase-like_sf"/>
</dbReference>
<dbReference type="EMBL" id="PJOS01000081">
    <property type="protein sequence ID" value="PKT69238.1"/>
    <property type="molecule type" value="Genomic_DNA"/>
</dbReference>
<dbReference type="AlphaFoldDB" id="A0A2I0SH36"/>
<proteinExistence type="inferred from homology"/>
<evidence type="ECO:0000256" key="2">
    <source>
        <dbReference type="ARBA" id="ARBA00022602"/>
    </source>
</evidence>
<dbReference type="SFLD" id="SFLDS00036">
    <property type="entry name" value="Aromatic_Prenyltransferase"/>
    <property type="match status" value="1"/>
</dbReference>
<organism evidence="4 5">
    <name type="scientific">Streptomyces populi</name>
    <dbReference type="NCBI Taxonomy" id="2058924"/>
    <lineage>
        <taxon>Bacteria</taxon>
        <taxon>Bacillati</taxon>
        <taxon>Actinomycetota</taxon>
        <taxon>Actinomycetes</taxon>
        <taxon>Kitasatosporales</taxon>
        <taxon>Streptomycetaceae</taxon>
        <taxon>Streptomyces</taxon>
    </lineage>
</organism>
<protein>
    <submittedName>
        <fullName evidence="4">Prenyltransferase</fullName>
    </submittedName>
</protein>
<sequence>MSNKSELAGLYSVIEESARLVDVTCSRETVWPILTAYEDTLARAVVAFRVATGERNAGDFDCRFTMLPKDMDPYAVALRNGLSQKTGHPVGSLLGELHRAFPIASSGIDFGVVGGFKKTWSFFPTDDLQSLSDLVRLASLPPSVAGNLDFFTRHRLADRVSLVGIDYPNRSVNLYFGAAPEETFRADGIRSILRDARLAEPSERLLRLGEQAFGIYATLTWDSPDVERITIAAMTPDPTTLPVRIEPKIEHYLDEAPYSTDDRQFVYAITSSPKGEYHKLQSYYKWQPRVENILLVSDHR</sequence>
<keyword evidence="2" id="KW-0637">Prenyltransferase</keyword>
<reference evidence="4 5" key="1">
    <citation type="submission" date="2017-12" db="EMBL/GenBank/DDBJ databases">
        <title>Streptomyces populusis sp. nov., a novel endophytic actinobacterium isolated from stems of Populus adenopoda Maxim.</title>
        <authorList>
            <person name="Wang Z."/>
        </authorList>
    </citation>
    <scope>NUCLEOTIDE SEQUENCE [LARGE SCALE GENOMIC DNA]</scope>
    <source>
        <strain evidence="4 5">A249</strain>
    </source>
</reference>
<name>A0A2I0SH36_9ACTN</name>
<dbReference type="CDD" id="cd13931">
    <property type="entry name" value="PT-CloQ_NphB"/>
    <property type="match status" value="1"/>
</dbReference>